<keyword evidence="3" id="KW-1185">Reference proteome</keyword>
<reference evidence="2 3" key="1">
    <citation type="journal article" date="2018" name="Front. Plant Sci.">
        <title>Red Clover (Trifolium pratense) and Zigzag Clover (T. medium) - A Picture of Genomic Similarities and Differences.</title>
        <authorList>
            <person name="Dluhosova J."/>
            <person name="Istvanek J."/>
            <person name="Nedelnik J."/>
            <person name="Repkova J."/>
        </authorList>
    </citation>
    <scope>NUCLEOTIDE SEQUENCE [LARGE SCALE GENOMIC DNA]</scope>
    <source>
        <strain evidence="3">cv. 10/8</strain>
        <tissue evidence="2">Leaf</tissue>
    </source>
</reference>
<sequence>MVGIEFVCGSDVVLVVLAVVVLIVLVVVVQKMVYFHERKFVQLWGL</sequence>
<keyword evidence="1" id="KW-0812">Transmembrane</keyword>
<evidence type="ECO:0000313" key="3">
    <source>
        <dbReference type="Proteomes" id="UP000265520"/>
    </source>
</evidence>
<name>A0A392TSU6_9FABA</name>
<organism evidence="2 3">
    <name type="scientific">Trifolium medium</name>
    <dbReference type="NCBI Taxonomy" id="97028"/>
    <lineage>
        <taxon>Eukaryota</taxon>
        <taxon>Viridiplantae</taxon>
        <taxon>Streptophyta</taxon>
        <taxon>Embryophyta</taxon>
        <taxon>Tracheophyta</taxon>
        <taxon>Spermatophyta</taxon>
        <taxon>Magnoliopsida</taxon>
        <taxon>eudicotyledons</taxon>
        <taxon>Gunneridae</taxon>
        <taxon>Pentapetalae</taxon>
        <taxon>rosids</taxon>
        <taxon>fabids</taxon>
        <taxon>Fabales</taxon>
        <taxon>Fabaceae</taxon>
        <taxon>Papilionoideae</taxon>
        <taxon>50 kb inversion clade</taxon>
        <taxon>NPAAA clade</taxon>
        <taxon>Hologalegina</taxon>
        <taxon>IRL clade</taxon>
        <taxon>Trifolieae</taxon>
        <taxon>Trifolium</taxon>
    </lineage>
</organism>
<accession>A0A392TSU6</accession>
<protein>
    <submittedName>
        <fullName evidence="2">Uncharacterized protein</fullName>
    </submittedName>
</protein>
<feature type="non-terminal residue" evidence="2">
    <location>
        <position position="46"/>
    </location>
</feature>
<proteinExistence type="predicted"/>
<dbReference type="Proteomes" id="UP000265520">
    <property type="component" value="Unassembled WGS sequence"/>
</dbReference>
<evidence type="ECO:0000313" key="2">
    <source>
        <dbReference type="EMBL" id="MCI63764.1"/>
    </source>
</evidence>
<comment type="caution">
    <text evidence="2">The sequence shown here is derived from an EMBL/GenBank/DDBJ whole genome shotgun (WGS) entry which is preliminary data.</text>
</comment>
<dbReference type="EMBL" id="LXQA010643082">
    <property type="protein sequence ID" value="MCI63764.1"/>
    <property type="molecule type" value="Genomic_DNA"/>
</dbReference>
<evidence type="ECO:0000256" key="1">
    <source>
        <dbReference type="SAM" id="Phobius"/>
    </source>
</evidence>
<dbReference type="AlphaFoldDB" id="A0A392TSU6"/>
<keyword evidence="1" id="KW-1133">Transmembrane helix</keyword>
<keyword evidence="1" id="KW-0472">Membrane</keyword>
<feature type="transmembrane region" description="Helical" evidence="1">
    <location>
        <begin position="12"/>
        <end position="29"/>
    </location>
</feature>